<proteinExistence type="predicted"/>
<evidence type="ECO:0000313" key="4">
    <source>
        <dbReference type="Proteomes" id="UP000466442"/>
    </source>
</evidence>
<dbReference type="EMBL" id="WIXP02000004">
    <property type="protein sequence ID" value="KAF6211361.1"/>
    <property type="molecule type" value="Genomic_DNA"/>
</dbReference>
<dbReference type="Gene3D" id="3.40.33.10">
    <property type="entry name" value="CAP"/>
    <property type="match status" value="2"/>
</dbReference>
<dbReference type="AlphaFoldDB" id="A0A8S9XSS2"/>
<feature type="chain" id="PRO_5035912081" description="SCP domain-containing protein" evidence="1">
    <location>
        <begin position="17"/>
        <end position="604"/>
    </location>
</feature>
<dbReference type="CDD" id="cd05380">
    <property type="entry name" value="CAP_euk"/>
    <property type="match status" value="2"/>
</dbReference>
<dbReference type="PANTHER" id="PTHR10334">
    <property type="entry name" value="CYSTEINE-RICH SECRETORY PROTEIN-RELATED"/>
    <property type="match status" value="1"/>
</dbReference>
<keyword evidence="4" id="KW-1185">Reference proteome</keyword>
<reference evidence="3" key="1">
    <citation type="journal article" date="2021" name="Mol. Ecol. Resour.">
        <title>Apolygus lucorum genome provides insights into omnivorousness and mesophyll feeding.</title>
        <authorList>
            <person name="Liu Y."/>
            <person name="Liu H."/>
            <person name="Wang H."/>
            <person name="Huang T."/>
            <person name="Liu B."/>
            <person name="Yang B."/>
            <person name="Yin L."/>
            <person name="Li B."/>
            <person name="Zhang Y."/>
            <person name="Zhang S."/>
            <person name="Jiang F."/>
            <person name="Zhang X."/>
            <person name="Ren Y."/>
            <person name="Wang B."/>
            <person name="Wang S."/>
            <person name="Lu Y."/>
            <person name="Wu K."/>
            <person name="Fan W."/>
            <person name="Wang G."/>
        </authorList>
    </citation>
    <scope>NUCLEOTIDE SEQUENCE</scope>
    <source>
        <strain evidence="3">12Hb</strain>
    </source>
</reference>
<feature type="domain" description="SCP" evidence="2">
    <location>
        <begin position="350"/>
        <end position="525"/>
    </location>
</feature>
<dbReference type="PRINTS" id="PR00837">
    <property type="entry name" value="V5TPXLIKE"/>
</dbReference>
<name>A0A8S9XSS2_APOLU</name>
<dbReference type="InterPro" id="IPR014044">
    <property type="entry name" value="CAP_dom"/>
</dbReference>
<accession>A0A8S9XSS2</accession>
<dbReference type="SUPFAM" id="SSF55797">
    <property type="entry name" value="PR-1-like"/>
    <property type="match status" value="2"/>
</dbReference>
<comment type="caution">
    <text evidence="3">The sequence shown here is derived from an EMBL/GenBank/DDBJ whole genome shotgun (WGS) entry which is preliminary data.</text>
</comment>
<dbReference type="OrthoDB" id="414826at2759"/>
<evidence type="ECO:0000313" key="3">
    <source>
        <dbReference type="EMBL" id="KAF6211361.1"/>
    </source>
</evidence>
<sequence length="604" mass="69209">MILPVIVVLVLQGAYGRKSREHYCAISSEHTMCLYQNFNSMGLRCRHYHNLPTSGVRRIILKKHNSLRNRYAFDSKRGFQVPNMMGLEWDAELATIATRWAMQCPYYEDDFRDVDRFKVANMVGIRSHPSTFPTLLEVWSSLTSSNVTFHKISDDPHKTLHKLLENSFKLDEPLSLITNPYFQYVGCGAAVYRQFEIEDELFRTILVCNYGPLNDSYAKYHPSGTPCSRCPNKTKCSQDSLYPSLCFETMITPVNRKLSRKIKLRDDYYVESHDADDEMIPELQLEDDGTQSVTDHHNNTETTNNERMKKEKLMQKYCGIICDNGGNHTLCKYKGKTDKFEEAVPLLSSKSKQYLLFMHNDMRNSHAGDKSDNLEPNPGYDLPWAANMRELVWNKELEKIALMWALQCEAGTDECRDVYEKDQSKTIYVSQLHHMVNWTGMDVFPSSVVGFQEWVMGMKFLKPYMIDPFVAPRENTDADYSSFAQLIWADSYMMGCAMTLCRSSSTNESRIISICNYAPGGMIPGKSIYEIGGPCSRCTKLHSTGTGGAYCSLEFPNLCSGALSDFPDLIIVGLSAFLLCFFNKYQVYFRLSFKYFIYSLLTII</sequence>
<dbReference type="GO" id="GO:0005576">
    <property type="term" value="C:extracellular region"/>
    <property type="evidence" value="ECO:0007669"/>
    <property type="project" value="UniProtKB-SubCell"/>
</dbReference>
<evidence type="ECO:0000256" key="1">
    <source>
        <dbReference type="SAM" id="SignalP"/>
    </source>
</evidence>
<dbReference type="InterPro" id="IPR035940">
    <property type="entry name" value="CAP_sf"/>
</dbReference>
<protein>
    <recommendedName>
        <fullName evidence="2">SCP domain-containing protein</fullName>
    </recommendedName>
</protein>
<feature type="signal peptide" evidence="1">
    <location>
        <begin position="1"/>
        <end position="16"/>
    </location>
</feature>
<organism evidence="3 4">
    <name type="scientific">Apolygus lucorum</name>
    <name type="common">Small green plant bug</name>
    <name type="synonym">Lygocoris lucorum</name>
    <dbReference type="NCBI Taxonomy" id="248454"/>
    <lineage>
        <taxon>Eukaryota</taxon>
        <taxon>Metazoa</taxon>
        <taxon>Ecdysozoa</taxon>
        <taxon>Arthropoda</taxon>
        <taxon>Hexapoda</taxon>
        <taxon>Insecta</taxon>
        <taxon>Pterygota</taxon>
        <taxon>Neoptera</taxon>
        <taxon>Paraneoptera</taxon>
        <taxon>Hemiptera</taxon>
        <taxon>Heteroptera</taxon>
        <taxon>Panheteroptera</taxon>
        <taxon>Cimicomorpha</taxon>
        <taxon>Miridae</taxon>
        <taxon>Mirini</taxon>
        <taxon>Apolygus</taxon>
    </lineage>
</organism>
<gene>
    <name evidence="3" type="ORF">GE061_011873</name>
</gene>
<dbReference type="Proteomes" id="UP000466442">
    <property type="component" value="Unassembled WGS sequence"/>
</dbReference>
<keyword evidence="1" id="KW-0732">Signal</keyword>
<dbReference type="SMART" id="SM00198">
    <property type="entry name" value="SCP"/>
    <property type="match status" value="1"/>
</dbReference>
<dbReference type="Pfam" id="PF00188">
    <property type="entry name" value="CAP"/>
    <property type="match status" value="2"/>
</dbReference>
<dbReference type="InterPro" id="IPR001283">
    <property type="entry name" value="CRISP-related"/>
</dbReference>
<evidence type="ECO:0000259" key="2">
    <source>
        <dbReference type="SMART" id="SM00198"/>
    </source>
</evidence>